<keyword evidence="4" id="KW-1185">Reference proteome</keyword>
<sequence>MNQVLNNITTQLKKRPILLVIIPWLVYALYLTLIAAPKYESTSQLVVKSSDGASSFDPSSMLMSGVTGVASANDSQLVVAFVQSADMLHYLDETIGLREHYTSSAGDFISRLASNHSEEDFLEYYLANTEVVIDSNTSVIELSARAYDAAYAQLISETIVKRAEQFINEISNNLAKSRLAFAQSEHDIVEEKLQNAKLALISFQTKYNVLDPNAEGAAIQQIAFSLEATLAQKEAELNTLKSIMSDSAPEIISLKRQIRALEEQISSQKTKISDAQNGDAKLSINQLMAQYSNLQVQAELAMQAYGSSLMTLENARVDTYQQIQHLVTIESPTLPDEAAYPRKIYNLVLIGVLLIMAFIAGRIIIATIKEL</sequence>
<accession>A0ABV7K0B9</accession>
<reference evidence="4" key="1">
    <citation type="journal article" date="2019" name="Int. J. Syst. Evol. Microbiol.">
        <title>The Global Catalogue of Microorganisms (GCM) 10K type strain sequencing project: providing services to taxonomists for standard genome sequencing and annotation.</title>
        <authorList>
            <consortium name="The Broad Institute Genomics Platform"/>
            <consortium name="The Broad Institute Genome Sequencing Center for Infectious Disease"/>
            <person name="Wu L."/>
            <person name="Ma J."/>
        </authorList>
    </citation>
    <scope>NUCLEOTIDE SEQUENCE [LARGE SCALE GENOMIC DNA]</scope>
    <source>
        <strain evidence="4">KCTC 52449</strain>
    </source>
</reference>
<feature type="coiled-coil region" evidence="1">
    <location>
        <begin position="251"/>
        <end position="304"/>
    </location>
</feature>
<name>A0ABV7K0B9_9ALTE</name>
<feature type="transmembrane region" description="Helical" evidence="2">
    <location>
        <begin position="17"/>
        <end position="36"/>
    </location>
</feature>
<dbReference type="RefSeq" id="WP_123324589.1">
    <property type="nucleotide sequence ID" value="NZ_JBHRSX010000098.1"/>
</dbReference>
<dbReference type="Proteomes" id="UP001595477">
    <property type="component" value="Unassembled WGS sequence"/>
</dbReference>
<proteinExistence type="predicted"/>
<keyword evidence="1" id="KW-0175">Coiled coil</keyword>
<feature type="transmembrane region" description="Helical" evidence="2">
    <location>
        <begin position="344"/>
        <end position="365"/>
    </location>
</feature>
<keyword evidence="2" id="KW-1133">Transmembrane helix</keyword>
<gene>
    <name evidence="3" type="ORF">ACFOEW_18305</name>
</gene>
<keyword evidence="2" id="KW-0812">Transmembrane</keyword>
<evidence type="ECO:0000313" key="3">
    <source>
        <dbReference type="EMBL" id="MFC3203763.1"/>
    </source>
</evidence>
<keyword evidence="2" id="KW-0472">Membrane</keyword>
<comment type="caution">
    <text evidence="3">The sequence shown here is derived from an EMBL/GenBank/DDBJ whole genome shotgun (WGS) entry which is preliminary data.</text>
</comment>
<evidence type="ECO:0000256" key="2">
    <source>
        <dbReference type="SAM" id="Phobius"/>
    </source>
</evidence>
<evidence type="ECO:0000256" key="1">
    <source>
        <dbReference type="SAM" id="Coils"/>
    </source>
</evidence>
<dbReference type="PANTHER" id="PTHR32309">
    <property type="entry name" value="TYROSINE-PROTEIN KINASE"/>
    <property type="match status" value="1"/>
</dbReference>
<dbReference type="EMBL" id="JBHRSX010000098">
    <property type="protein sequence ID" value="MFC3203763.1"/>
    <property type="molecule type" value="Genomic_DNA"/>
</dbReference>
<dbReference type="PANTHER" id="PTHR32309:SF13">
    <property type="entry name" value="FERRIC ENTEROBACTIN TRANSPORT PROTEIN FEPE"/>
    <property type="match status" value="1"/>
</dbReference>
<dbReference type="InterPro" id="IPR050445">
    <property type="entry name" value="Bact_polysacc_biosynth/exp"/>
</dbReference>
<protein>
    <submittedName>
        <fullName evidence="3">Capsule biosynthesis protein</fullName>
    </submittedName>
</protein>
<evidence type="ECO:0000313" key="4">
    <source>
        <dbReference type="Proteomes" id="UP001595477"/>
    </source>
</evidence>
<organism evidence="3 4">
    <name type="scientific">Alteromonas oceani</name>
    <dbReference type="NCBI Taxonomy" id="2071609"/>
    <lineage>
        <taxon>Bacteria</taxon>
        <taxon>Pseudomonadati</taxon>
        <taxon>Pseudomonadota</taxon>
        <taxon>Gammaproteobacteria</taxon>
        <taxon>Alteromonadales</taxon>
        <taxon>Alteromonadaceae</taxon>
        <taxon>Alteromonas/Salinimonas group</taxon>
        <taxon>Alteromonas</taxon>
    </lineage>
</organism>